<protein>
    <submittedName>
        <fullName evidence="1">Uncharacterized protein</fullName>
    </submittedName>
</protein>
<evidence type="ECO:0000313" key="1">
    <source>
        <dbReference type="EMBL" id="KAF1975428.1"/>
    </source>
</evidence>
<proteinExistence type="predicted"/>
<evidence type="ECO:0000313" key="2">
    <source>
        <dbReference type="Proteomes" id="UP000800036"/>
    </source>
</evidence>
<accession>A0A6A5VF61</accession>
<reference evidence="1" key="1">
    <citation type="journal article" date="2020" name="Stud. Mycol.">
        <title>101 Dothideomycetes genomes: a test case for predicting lifestyles and emergence of pathogens.</title>
        <authorList>
            <person name="Haridas S."/>
            <person name="Albert R."/>
            <person name="Binder M."/>
            <person name="Bloem J."/>
            <person name="Labutti K."/>
            <person name="Salamov A."/>
            <person name="Andreopoulos B."/>
            <person name="Baker S."/>
            <person name="Barry K."/>
            <person name="Bills G."/>
            <person name="Bluhm B."/>
            <person name="Cannon C."/>
            <person name="Castanera R."/>
            <person name="Culley D."/>
            <person name="Daum C."/>
            <person name="Ezra D."/>
            <person name="Gonzalez J."/>
            <person name="Henrissat B."/>
            <person name="Kuo A."/>
            <person name="Liang C."/>
            <person name="Lipzen A."/>
            <person name="Lutzoni F."/>
            <person name="Magnuson J."/>
            <person name="Mondo S."/>
            <person name="Nolan M."/>
            <person name="Ohm R."/>
            <person name="Pangilinan J."/>
            <person name="Park H.-J."/>
            <person name="Ramirez L."/>
            <person name="Alfaro M."/>
            <person name="Sun H."/>
            <person name="Tritt A."/>
            <person name="Yoshinaga Y."/>
            <person name="Zwiers L.-H."/>
            <person name="Turgeon B."/>
            <person name="Goodwin S."/>
            <person name="Spatafora J."/>
            <person name="Crous P."/>
            <person name="Grigoriev I."/>
        </authorList>
    </citation>
    <scope>NUCLEOTIDE SEQUENCE</scope>
    <source>
        <strain evidence="1">CBS 107.79</strain>
    </source>
</reference>
<dbReference type="OrthoDB" id="3790570at2759"/>
<name>A0A6A5VF61_9PLEO</name>
<dbReference type="EMBL" id="ML976670">
    <property type="protein sequence ID" value="KAF1975428.1"/>
    <property type="molecule type" value="Genomic_DNA"/>
</dbReference>
<keyword evidence="2" id="KW-1185">Reference proteome</keyword>
<dbReference type="Proteomes" id="UP000800036">
    <property type="component" value="Unassembled WGS sequence"/>
</dbReference>
<dbReference type="AlphaFoldDB" id="A0A6A5VF61"/>
<organism evidence="1 2">
    <name type="scientific">Bimuria novae-zelandiae CBS 107.79</name>
    <dbReference type="NCBI Taxonomy" id="1447943"/>
    <lineage>
        <taxon>Eukaryota</taxon>
        <taxon>Fungi</taxon>
        <taxon>Dikarya</taxon>
        <taxon>Ascomycota</taxon>
        <taxon>Pezizomycotina</taxon>
        <taxon>Dothideomycetes</taxon>
        <taxon>Pleosporomycetidae</taxon>
        <taxon>Pleosporales</taxon>
        <taxon>Massarineae</taxon>
        <taxon>Didymosphaeriaceae</taxon>
        <taxon>Bimuria</taxon>
    </lineage>
</organism>
<gene>
    <name evidence="1" type="ORF">BU23DRAFT_73463</name>
</gene>
<sequence length="253" mass="28630">MAKLSATLEEICAAPDEDFKDGPLLDANVGQLLQKLQRLVREEKNPPGPDELVETLSKRFRELNTFFLQSPVDAVGQSPAETEDSRLVDIFVSGGRASKTPQIEFRRFLAERSLARNYHSWNPTRLDSMIKTKSFSLPTTSHRSIRAFARTYFGQYRGREQAVLEAVTCGLRYLAVEAVNAFASLILAFARQLVKSMTLQDIMKAFEKPALGPVITLMANRHSWINEVLICYDLQCRSCLVPGRLTDFWMESH</sequence>